<sequence length="186" mass="18865">MRSAPLTGVKIALVTVLLTGCSAAEPSRTDQTRTGAATPSAVPTTPVAPTGTVAPAPSGTVAPAPTGTVAAPTAGRIVLTRSGGFAGRGDTVTVEPDGRWTAVDRAGSRRTGRLDQADLDRLRRLVADPRLPAEAGRANVDTACQDAFSYRLTVDTVETGYVDCPADGALPEVTSAVVALLTRATG</sequence>
<dbReference type="EMBL" id="LT607750">
    <property type="protein sequence ID" value="SCG77496.1"/>
    <property type="molecule type" value="Genomic_DNA"/>
</dbReference>
<feature type="chain" id="PRO_5039712245" description="Secreted protein" evidence="2">
    <location>
        <begin position="25"/>
        <end position="186"/>
    </location>
</feature>
<keyword evidence="2" id="KW-0732">Signal</keyword>
<feature type="signal peptide" evidence="2">
    <location>
        <begin position="1"/>
        <end position="24"/>
    </location>
</feature>
<feature type="region of interest" description="Disordered" evidence="1">
    <location>
        <begin position="25"/>
        <end position="68"/>
    </location>
</feature>
<keyword evidence="4" id="KW-1185">Reference proteome</keyword>
<accession>A0A1C5K523</accession>
<gene>
    <name evidence="3" type="ORF">GA0070609_5403</name>
</gene>
<evidence type="ECO:0000256" key="1">
    <source>
        <dbReference type="SAM" id="MobiDB-lite"/>
    </source>
</evidence>
<evidence type="ECO:0008006" key="5">
    <source>
        <dbReference type="Google" id="ProtNLM"/>
    </source>
</evidence>
<dbReference type="PROSITE" id="PS51257">
    <property type="entry name" value="PROKAR_LIPOPROTEIN"/>
    <property type="match status" value="1"/>
</dbReference>
<evidence type="ECO:0000313" key="4">
    <source>
        <dbReference type="Proteomes" id="UP000198217"/>
    </source>
</evidence>
<name>A0A1C5K523_9ACTN</name>
<feature type="compositionally biased region" description="Low complexity" evidence="1">
    <location>
        <begin position="34"/>
        <end position="68"/>
    </location>
</feature>
<reference evidence="3 4" key="1">
    <citation type="submission" date="2016-06" db="EMBL/GenBank/DDBJ databases">
        <authorList>
            <person name="Kjaerup R.B."/>
            <person name="Dalgaard T.S."/>
            <person name="Juul-Madsen H.R."/>
        </authorList>
    </citation>
    <scope>NUCLEOTIDE SEQUENCE [LARGE SCALE GENOMIC DNA]</scope>
    <source>
        <strain evidence="3 4">DSM 43904</strain>
    </source>
</reference>
<evidence type="ECO:0000256" key="2">
    <source>
        <dbReference type="SAM" id="SignalP"/>
    </source>
</evidence>
<dbReference type="Proteomes" id="UP000198217">
    <property type="component" value="Chromosome I"/>
</dbReference>
<evidence type="ECO:0000313" key="3">
    <source>
        <dbReference type="EMBL" id="SCG77496.1"/>
    </source>
</evidence>
<organism evidence="3 4">
    <name type="scientific">Micromonospora echinaurantiaca</name>
    <dbReference type="NCBI Taxonomy" id="47857"/>
    <lineage>
        <taxon>Bacteria</taxon>
        <taxon>Bacillati</taxon>
        <taxon>Actinomycetota</taxon>
        <taxon>Actinomycetes</taxon>
        <taxon>Micromonosporales</taxon>
        <taxon>Micromonosporaceae</taxon>
        <taxon>Micromonospora</taxon>
    </lineage>
</organism>
<protein>
    <recommendedName>
        <fullName evidence="5">Secreted protein</fullName>
    </recommendedName>
</protein>
<dbReference type="AlphaFoldDB" id="A0A1C5K523"/>
<proteinExistence type="predicted"/>